<evidence type="ECO:0000256" key="1">
    <source>
        <dbReference type="ARBA" id="ARBA00022837"/>
    </source>
</evidence>
<dbReference type="InterPro" id="IPR002048">
    <property type="entry name" value="EF_hand_dom"/>
</dbReference>
<protein>
    <submittedName>
        <fullName evidence="3">EF-hand domain pair</fullName>
    </submittedName>
</protein>
<dbReference type="GO" id="GO:0030317">
    <property type="term" value="P:flagellated sperm motility"/>
    <property type="evidence" value="ECO:0007669"/>
    <property type="project" value="TreeGrafter"/>
</dbReference>
<evidence type="ECO:0000259" key="2">
    <source>
        <dbReference type="PROSITE" id="PS50222"/>
    </source>
</evidence>
<keyword evidence="4" id="KW-1185">Reference proteome</keyword>
<dbReference type="PROSITE" id="PS50222">
    <property type="entry name" value="EF_HAND_2"/>
    <property type="match status" value="2"/>
</dbReference>
<dbReference type="Pfam" id="PF13499">
    <property type="entry name" value="EF-hand_7"/>
    <property type="match status" value="2"/>
</dbReference>
<dbReference type="PANTHER" id="PTHR47065">
    <property type="entry name" value="EF-HAND CALCIUM-BINDING DOMAIN-CONTAINING PROTEIN 9"/>
    <property type="match status" value="1"/>
</dbReference>
<dbReference type="PROSITE" id="PS00018">
    <property type="entry name" value="EF_HAND_1"/>
    <property type="match status" value="2"/>
</dbReference>
<proteinExistence type="predicted"/>
<dbReference type="GO" id="GO:0005737">
    <property type="term" value="C:cytoplasm"/>
    <property type="evidence" value="ECO:0007669"/>
    <property type="project" value="TreeGrafter"/>
</dbReference>
<dbReference type="OrthoDB" id="186625at2759"/>
<dbReference type="CDD" id="cd00051">
    <property type="entry name" value="EFh"/>
    <property type="match status" value="1"/>
</dbReference>
<dbReference type="SUPFAM" id="SSF47473">
    <property type="entry name" value="EF-hand"/>
    <property type="match status" value="1"/>
</dbReference>
<feature type="domain" description="EF-hand" evidence="2">
    <location>
        <begin position="135"/>
        <end position="170"/>
    </location>
</feature>
<organism evidence="3 4">
    <name type="scientific">Carpediemonas membranifera</name>
    <dbReference type="NCBI Taxonomy" id="201153"/>
    <lineage>
        <taxon>Eukaryota</taxon>
        <taxon>Metamonada</taxon>
        <taxon>Carpediemonas-like organisms</taxon>
        <taxon>Carpediemonas</taxon>
    </lineage>
</organism>
<comment type="caution">
    <text evidence="3">The sequence shown here is derived from an EMBL/GenBank/DDBJ whole genome shotgun (WGS) entry which is preliminary data.</text>
</comment>
<dbReference type="EMBL" id="JAHDYR010000007">
    <property type="protein sequence ID" value="KAG9396186.1"/>
    <property type="molecule type" value="Genomic_DNA"/>
</dbReference>
<dbReference type="PANTHER" id="PTHR47065:SF1">
    <property type="entry name" value="EF-HAND CALCIUM-BINDING DOMAIN-CONTAINING PROTEIN 9"/>
    <property type="match status" value="1"/>
</dbReference>
<keyword evidence="1" id="KW-0106">Calcium</keyword>
<dbReference type="SMART" id="SM00054">
    <property type="entry name" value="EFh"/>
    <property type="match status" value="4"/>
</dbReference>
<reference evidence="3" key="1">
    <citation type="submission" date="2021-05" db="EMBL/GenBank/DDBJ databases">
        <title>A free-living protist that lacks canonical eukaryotic 1 DNA replication and segregation systems.</title>
        <authorList>
            <person name="Salas-Leiva D.E."/>
            <person name="Tromer E.C."/>
            <person name="Curtis B.A."/>
            <person name="Jerlstrom-Hultqvist J."/>
            <person name="Kolisko M."/>
            <person name="Yi Z."/>
            <person name="Salas-Leiva J.S."/>
            <person name="Gallot-Lavallee L."/>
            <person name="Kops G.J.P.L."/>
            <person name="Archibald J.M."/>
            <person name="Simpson A.G.B."/>
            <person name="Roger A.J."/>
        </authorList>
    </citation>
    <scope>NUCLEOTIDE SEQUENCE</scope>
    <source>
        <strain evidence="3">BICM</strain>
    </source>
</reference>
<dbReference type="GO" id="GO:0005509">
    <property type="term" value="F:calcium ion binding"/>
    <property type="evidence" value="ECO:0007669"/>
    <property type="project" value="InterPro"/>
</dbReference>
<dbReference type="Proteomes" id="UP000717585">
    <property type="component" value="Unassembled WGS sequence"/>
</dbReference>
<accession>A0A8J6C041</accession>
<dbReference type="InterPro" id="IPR011992">
    <property type="entry name" value="EF-hand-dom_pair"/>
</dbReference>
<dbReference type="AlphaFoldDB" id="A0A8J6C041"/>
<evidence type="ECO:0000313" key="3">
    <source>
        <dbReference type="EMBL" id="KAG9396186.1"/>
    </source>
</evidence>
<gene>
    <name evidence="3" type="ORF">J8273_2538</name>
</gene>
<dbReference type="Gene3D" id="1.10.238.10">
    <property type="entry name" value="EF-hand"/>
    <property type="match status" value="2"/>
</dbReference>
<evidence type="ECO:0000313" key="4">
    <source>
        <dbReference type="Proteomes" id="UP000717585"/>
    </source>
</evidence>
<name>A0A8J6C041_9EUKA</name>
<dbReference type="InterPro" id="IPR042798">
    <property type="entry name" value="EFCAB9"/>
</dbReference>
<feature type="domain" description="EF-hand" evidence="2">
    <location>
        <begin position="58"/>
        <end position="93"/>
    </location>
</feature>
<dbReference type="InterPro" id="IPR018247">
    <property type="entry name" value="EF_Hand_1_Ca_BS"/>
</dbReference>
<dbReference type="GO" id="GO:0097228">
    <property type="term" value="C:sperm principal piece"/>
    <property type="evidence" value="ECO:0007669"/>
    <property type="project" value="TreeGrafter"/>
</dbReference>
<sequence length="177" mass="21170">MKVTSALLNSLHLNKVYYLLTGRDLQMIRELFECLDIRQKRRIDDAQFMAFMKHSSDLNTKQIYSVFDMFDISNNGFLELDEFYLLICMLIAIKDKQEKEFLFRHSRTCFELLDEDGGETISRHEFMRFGFIFNFSKSTIKKIFNEYDISGDHELDYEEFKIFCLAAVDKEREKRGE</sequence>
<dbReference type="GO" id="GO:0061891">
    <property type="term" value="F:calcium ion sensor activity"/>
    <property type="evidence" value="ECO:0007669"/>
    <property type="project" value="TreeGrafter"/>
</dbReference>